<dbReference type="AlphaFoldDB" id="A0A1J5TQR7"/>
<feature type="region of interest" description="Disordered" evidence="1">
    <location>
        <begin position="66"/>
        <end position="115"/>
    </location>
</feature>
<protein>
    <recommendedName>
        <fullName evidence="3">DUF4032 domain-containing protein</fullName>
    </recommendedName>
</protein>
<gene>
    <name evidence="2" type="ORF">GALL_09920</name>
</gene>
<comment type="caution">
    <text evidence="2">The sequence shown here is derived from an EMBL/GenBank/DDBJ whole genome shotgun (WGS) entry which is preliminary data.</text>
</comment>
<evidence type="ECO:0008006" key="3">
    <source>
        <dbReference type="Google" id="ProtNLM"/>
    </source>
</evidence>
<evidence type="ECO:0000256" key="1">
    <source>
        <dbReference type="SAM" id="MobiDB-lite"/>
    </source>
</evidence>
<evidence type="ECO:0000313" key="2">
    <source>
        <dbReference type="EMBL" id="OIR18653.1"/>
    </source>
</evidence>
<accession>A0A1J5TQR7</accession>
<feature type="compositionally biased region" description="Low complexity" evidence="1">
    <location>
        <begin position="72"/>
        <end position="86"/>
    </location>
</feature>
<proteinExistence type="predicted"/>
<sequence length="115" mass="13087">MSLPQKDFEHSREFVKQSTLYQEFLAEREEILRHKWLESERLGYDIGFERALLDWIRKHREGWRAARRAQLGSQGTSTGSQGSSTTKPPFSGQTGTPTPSAARPGSQIPRELRAS</sequence>
<dbReference type="EMBL" id="MLJW01000002">
    <property type="protein sequence ID" value="OIR18653.1"/>
    <property type="molecule type" value="Genomic_DNA"/>
</dbReference>
<reference evidence="2" key="1">
    <citation type="submission" date="2016-10" db="EMBL/GenBank/DDBJ databases">
        <title>Sequence of Gallionella enrichment culture.</title>
        <authorList>
            <person name="Poehlein A."/>
            <person name="Muehling M."/>
            <person name="Daniel R."/>
        </authorList>
    </citation>
    <scope>NUCLEOTIDE SEQUENCE</scope>
</reference>
<name>A0A1J5TQR7_9ZZZZ</name>
<organism evidence="2">
    <name type="scientific">mine drainage metagenome</name>
    <dbReference type="NCBI Taxonomy" id="410659"/>
    <lineage>
        <taxon>unclassified sequences</taxon>
        <taxon>metagenomes</taxon>
        <taxon>ecological metagenomes</taxon>
    </lineage>
</organism>
<feature type="compositionally biased region" description="Polar residues" evidence="1">
    <location>
        <begin position="87"/>
        <end position="99"/>
    </location>
</feature>